<keyword evidence="1" id="KW-0449">Lipoprotein</keyword>
<dbReference type="Proteomes" id="UP000745663">
    <property type="component" value="Unassembled WGS sequence"/>
</dbReference>
<dbReference type="EMBL" id="JACOPV010000007">
    <property type="protein sequence ID" value="MBM5458327.1"/>
    <property type="molecule type" value="Genomic_DNA"/>
</dbReference>
<organism evidence="1 2">
    <name type="scientific">Pseudomonas arcuscaelestis</name>
    <dbReference type="NCBI Taxonomy" id="2710591"/>
    <lineage>
        <taxon>Bacteria</taxon>
        <taxon>Pseudomonadati</taxon>
        <taxon>Pseudomonadota</taxon>
        <taxon>Gammaproteobacteria</taxon>
        <taxon>Pseudomonadales</taxon>
        <taxon>Pseudomonadaceae</taxon>
        <taxon>Pseudomonas</taxon>
    </lineage>
</organism>
<evidence type="ECO:0000313" key="2">
    <source>
        <dbReference type="Proteomes" id="UP000745663"/>
    </source>
</evidence>
<keyword evidence="2" id="KW-1185">Reference proteome</keyword>
<gene>
    <name evidence="1" type="ORF">H8F21_12230</name>
</gene>
<protein>
    <submittedName>
        <fullName evidence="1">YbaY family lipoprotein</fullName>
    </submittedName>
</protein>
<sequence length="120" mass="13358">MHNDWYKYLDVEVLYMQRIGLPQGVTVSLDLNDVSQQDVAAKPLASQSVRTNGNVPIHFQLRYDPRVVDADLSYSLTARIELDGLLLFTNTNSYLVTLNGSQAKIMMVLQGSPLGFAAQL</sequence>
<comment type="caution">
    <text evidence="1">The sequence shown here is derived from an EMBL/GenBank/DDBJ whole genome shotgun (WGS) entry which is preliminary data.</text>
</comment>
<reference evidence="1 2" key="1">
    <citation type="submission" date="2020-08" db="EMBL/GenBank/DDBJ databases">
        <title>Description of novel Pseudomonas species.</title>
        <authorList>
            <person name="Duman M."/>
            <person name="Mulet M."/>
            <person name="Altun S."/>
            <person name="Saticioglu I.B."/>
            <person name="Lalucat J."/>
            <person name="Garcia-Valdes E."/>
        </authorList>
    </citation>
    <scope>NUCLEOTIDE SEQUENCE [LARGE SCALE GENOMIC DNA]</scope>
    <source>
        <strain evidence="1 2">P66</strain>
    </source>
</reference>
<dbReference type="RefSeq" id="WP_203476097.1">
    <property type="nucleotide sequence ID" value="NZ_JACOPV010000007.1"/>
</dbReference>
<dbReference type="Pfam" id="PF09619">
    <property type="entry name" value="YscW"/>
    <property type="match status" value="1"/>
</dbReference>
<name>A0ABS2BXJ1_9PSED</name>
<accession>A0ABS2BXJ1</accession>
<dbReference type="InterPro" id="IPR039366">
    <property type="entry name" value="Pilotin"/>
</dbReference>
<proteinExistence type="predicted"/>
<dbReference type="PANTHER" id="PTHR38013:SF1">
    <property type="entry name" value="GLYCOPROTEIN_POLYSACCHARIDE METABOLISM"/>
    <property type="match status" value="1"/>
</dbReference>
<dbReference type="InterPro" id="IPR053196">
    <property type="entry name" value="Lipoprotein_YbaY-like"/>
</dbReference>
<evidence type="ECO:0000313" key="1">
    <source>
        <dbReference type="EMBL" id="MBM5458327.1"/>
    </source>
</evidence>
<dbReference type="PANTHER" id="PTHR38013">
    <property type="entry name" value="GLYCOPROTEIN/POLYSACCHARIDE METABOLISM"/>
    <property type="match status" value="1"/>
</dbReference>